<evidence type="ECO:0000256" key="5">
    <source>
        <dbReference type="ARBA" id="ARBA00022679"/>
    </source>
</evidence>
<dbReference type="AlphaFoldDB" id="A0A2P5T1C4"/>
<evidence type="ECO:0000256" key="8">
    <source>
        <dbReference type="ARBA" id="ARBA00052751"/>
    </source>
</evidence>
<comment type="subunit">
    <text evidence="3 13">Monomer.</text>
</comment>
<dbReference type="EMBL" id="PDKR01000005">
    <property type="protein sequence ID" value="PPI88385.1"/>
    <property type="molecule type" value="Genomic_DNA"/>
</dbReference>
<comment type="function">
    <text evidence="13">Transfers and isomerizes the ribose moiety from AdoMet to the 7-aminomethyl group of 7-deazaguanine (preQ1-tRNA) to give epoxyqueuosine (oQ-tRNA).</text>
</comment>
<dbReference type="SUPFAM" id="SSF111337">
    <property type="entry name" value="QueA-like"/>
    <property type="match status" value="1"/>
</dbReference>
<dbReference type="Gene3D" id="3.40.1780.10">
    <property type="entry name" value="QueA-like"/>
    <property type="match status" value="1"/>
</dbReference>
<keyword evidence="14" id="KW-0413">Isomerase</keyword>
<comment type="catalytic activity">
    <reaction evidence="8 13">
        <text>7-aminomethyl-7-carbaguanosine(34) in tRNA + S-adenosyl-L-methionine = epoxyqueuosine(34) in tRNA + adenine + L-methionine + 2 H(+)</text>
        <dbReference type="Rhea" id="RHEA:32155"/>
        <dbReference type="Rhea" id="RHEA-COMP:10342"/>
        <dbReference type="Rhea" id="RHEA-COMP:18582"/>
        <dbReference type="ChEBI" id="CHEBI:15378"/>
        <dbReference type="ChEBI" id="CHEBI:16708"/>
        <dbReference type="ChEBI" id="CHEBI:57844"/>
        <dbReference type="ChEBI" id="CHEBI:59789"/>
        <dbReference type="ChEBI" id="CHEBI:82833"/>
        <dbReference type="ChEBI" id="CHEBI:194443"/>
        <dbReference type="EC" id="2.4.99.17"/>
    </reaction>
</comment>
<dbReference type="InterPro" id="IPR036100">
    <property type="entry name" value="QueA_sf"/>
</dbReference>
<keyword evidence="4 13" id="KW-0963">Cytoplasm</keyword>
<evidence type="ECO:0000256" key="3">
    <source>
        <dbReference type="ARBA" id="ARBA00011245"/>
    </source>
</evidence>
<evidence type="ECO:0000256" key="12">
    <source>
        <dbReference type="ARBA" id="ARBA00076160"/>
    </source>
</evidence>
<reference evidence="14 15" key="1">
    <citation type="journal article" date="2018" name="Genome Biol. Evol.">
        <title>Cladogenesis and Genomic Streamlining in Extracellular Endosymbionts of Tropical Stink Bugs.</title>
        <authorList>
            <person name="Otero-Bravo A."/>
            <person name="Goffredi S."/>
            <person name="Sabree Z.L."/>
        </authorList>
    </citation>
    <scope>NUCLEOTIDE SEQUENCE [LARGE SCALE GENOMIC DNA]</scope>
    <source>
        <strain evidence="14 15">SoEO</strain>
    </source>
</reference>
<comment type="pathway">
    <text evidence="2 13">tRNA modification; tRNA-queuosine biosynthesis.</text>
</comment>
<dbReference type="PANTHER" id="PTHR30307">
    <property type="entry name" value="S-ADENOSYLMETHIONINE:TRNA RIBOSYLTRANSFERASE-ISOMERASE"/>
    <property type="match status" value="1"/>
</dbReference>
<dbReference type="GO" id="GO:0008616">
    <property type="term" value="P:tRNA queuosine(34) biosynthetic process"/>
    <property type="evidence" value="ECO:0007669"/>
    <property type="project" value="UniProtKB-UniRule"/>
</dbReference>
<dbReference type="OrthoDB" id="9805933at2"/>
<accession>A0A2P5T1C4</accession>
<evidence type="ECO:0000256" key="11">
    <source>
        <dbReference type="ARBA" id="ARBA00069325"/>
    </source>
</evidence>
<dbReference type="HAMAP" id="MF_00113">
    <property type="entry name" value="QueA"/>
    <property type="match status" value="1"/>
</dbReference>
<evidence type="ECO:0000256" key="9">
    <source>
        <dbReference type="ARBA" id="ARBA00061210"/>
    </source>
</evidence>
<dbReference type="FunFam" id="3.40.1780.10:FF:000001">
    <property type="entry name" value="S-adenosylmethionine:tRNA ribosyltransferase-isomerase"/>
    <property type="match status" value="1"/>
</dbReference>
<dbReference type="InterPro" id="IPR042119">
    <property type="entry name" value="QueA_dom2"/>
</dbReference>
<evidence type="ECO:0000256" key="1">
    <source>
        <dbReference type="ARBA" id="ARBA00004496"/>
    </source>
</evidence>
<evidence type="ECO:0000313" key="15">
    <source>
        <dbReference type="Proteomes" id="UP000295937"/>
    </source>
</evidence>
<evidence type="ECO:0000256" key="7">
    <source>
        <dbReference type="ARBA" id="ARBA00022785"/>
    </source>
</evidence>
<evidence type="ECO:0000256" key="13">
    <source>
        <dbReference type="HAMAP-Rule" id="MF_00113"/>
    </source>
</evidence>
<keyword evidence="7 13" id="KW-0671">Queuosine biosynthesis</keyword>
<dbReference type="InterPro" id="IPR042118">
    <property type="entry name" value="QueA_dom1"/>
</dbReference>
<proteinExistence type="inferred from homology"/>
<dbReference type="NCBIfam" id="TIGR00113">
    <property type="entry name" value="queA"/>
    <property type="match status" value="1"/>
</dbReference>
<dbReference type="Pfam" id="PF02547">
    <property type="entry name" value="Queuosine_synth"/>
    <property type="match status" value="1"/>
</dbReference>
<dbReference type="PANTHER" id="PTHR30307:SF0">
    <property type="entry name" value="S-ADENOSYLMETHIONINE:TRNA RIBOSYLTRANSFERASE-ISOMERASE"/>
    <property type="match status" value="1"/>
</dbReference>
<dbReference type="GO" id="GO:0005737">
    <property type="term" value="C:cytoplasm"/>
    <property type="evidence" value="ECO:0007669"/>
    <property type="project" value="UniProtKB-SubCell"/>
</dbReference>
<dbReference type="Proteomes" id="UP000295937">
    <property type="component" value="Unassembled WGS sequence"/>
</dbReference>
<name>A0A2P5T1C4_9GAMM</name>
<dbReference type="NCBIfam" id="NF001140">
    <property type="entry name" value="PRK00147.1"/>
    <property type="match status" value="1"/>
</dbReference>
<protein>
    <recommendedName>
        <fullName evidence="11 13">S-adenosylmethionine:tRNA ribosyltransferase-isomerase</fullName>
        <ecNumber evidence="10 13">2.4.99.17</ecNumber>
    </recommendedName>
    <alternativeName>
        <fullName evidence="12 13">Queuosine biosynthesis protein QueA</fullName>
    </alternativeName>
</protein>
<comment type="subcellular location">
    <subcellularLocation>
        <location evidence="1 13">Cytoplasm</location>
    </subcellularLocation>
</comment>
<evidence type="ECO:0000256" key="4">
    <source>
        <dbReference type="ARBA" id="ARBA00022490"/>
    </source>
</evidence>
<gene>
    <name evidence="13 14" type="primary">queA</name>
    <name evidence="14" type="ORF">CRV09_03070</name>
</gene>
<dbReference type="InterPro" id="IPR003699">
    <property type="entry name" value="QueA"/>
</dbReference>
<sequence>MLVTNFSFELPKYLIACFPSENRSNCRLLSLNGLNGSVTHGVFSNILDKINKGDLLVLNNTRVIPARIFGLKKSTGGKIEILIESILDKNCILAHVRTSQELKLGTELQLGDDKNVIAIPIKRCNKLFKIIFKDNRNIMNIINDIGHIPLPPYIKRPDGYIDRKRYQTVYGTRLGAIAAPTAGLHFDKNLLDKLKKKGVDIAFVTLHVGSGTFQTVHVKNIKDHKMHSEYVEVSQEVVNAVIDCKNRGGKIVAVGTTCVRSLESAANKKKIISPYYDYTKIFIYPGYKYKIIDALITNFHTPKSTLIMLVSSFAGYNHTMNAYQIAIAKKYSFLSYGDAMFITKNPKAPQEKFNMF</sequence>
<evidence type="ECO:0000256" key="10">
    <source>
        <dbReference type="ARBA" id="ARBA00066503"/>
    </source>
</evidence>
<comment type="similarity">
    <text evidence="9 13">Belongs to the QueA family.</text>
</comment>
<evidence type="ECO:0000313" key="14">
    <source>
        <dbReference type="EMBL" id="PPI88385.1"/>
    </source>
</evidence>
<dbReference type="RefSeq" id="WP_136132732.1">
    <property type="nucleotide sequence ID" value="NZ_PDKR01000005.1"/>
</dbReference>
<keyword evidence="5 13" id="KW-0808">Transferase</keyword>
<dbReference type="EC" id="2.4.99.17" evidence="10 13"/>
<keyword evidence="6 13" id="KW-0949">S-adenosyl-L-methionine</keyword>
<evidence type="ECO:0000256" key="6">
    <source>
        <dbReference type="ARBA" id="ARBA00022691"/>
    </source>
</evidence>
<dbReference type="Gene3D" id="2.40.10.240">
    <property type="entry name" value="QueA-like"/>
    <property type="match status" value="1"/>
</dbReference>
<organism evidence="14 15">
    <name type="scientific">Candidatus Pantoea edessiphila</name>
    <dbReference type="NCBI Taxonomy" id="2044610"/>
    <lineage>
        <taxon>Bacteria</taxon>
        <taxon>Pseudomonadati</taxon>
        <taxon>Pseudomonadota</taxon>
        <taxon>Gammaproteobacteria</taxon>
        <taxon>Enterobacterales</taxon>
        <taxon>Erwiniaceae</taxon>
        <taxon>Pantoea</taxon>
    </lineage>
</organism>
<dbReference type="UniPathway" id="UPA00392"/>
<comment type="caution">
    <text evidence="14">The sequence shown here is derived from an EMBL/GenBank/DDBJ whole genome shotgun (WGS) entry which is preliminary data.</text>
</comment>
<evidence type="ECO:0000256" key="2">
    <source>
        <dbReference type="ARBA" id="ARBA00004691"/>
    </source>
</evidence>
<dbReference type="GO" id="GO:0051075">
    <property type="term" value="F:S-adenosylmethionine:tRNA ribosyltransferase-isomerase activity"/>
    <property type="evidence" value="ECO:0007669"/>
    <property type="project" value="UniProtKB-EC"/>
</dbReference>